<accession>A0A7Z9E132</accession>
<protein>
    <submittedName>
        <fullName evidence="1">Uncharacterized protein</fullName>
    </submittedName>
</protein>
<gene>
    <name evidence="1" type="ORF">PL8927_730007</name>
</gene>
<reference evidence="1" key="1">
    <citation type="submission" date="2019-10" db="EMBL/GenBank/DDBJ databases">
        <authorList>
            <consortium name="Genoscope - CEA"/>
            <person name="William W."/>
        </authorList>
    </citation>
    <scope>NUCLEOTIDE SEQUENCE [LARGE SCALE GENOMIC DNA]</scope>
    <source>
        <strain evidence="1">BBR_PRJEB10992</strain>
    </source>
</reference>
<organism evidence="1 2">
    <name type="scientific">Planktothrix serta PCC 8927</name>
    <dbReference type="NCBI Taxonomy" id="671068"/>
    <lineage>
        <taxon>Bacteria</taxon>
        <taxon>Bacillati</taxon>
        <taxon>Cyanobacteriota</taxon>
        <taxon>Cyanophyceae</taxon>
        <taxon>Oscillatoriophycideae</taxon>
        <taxon>Oscillatoriales</taxon>
        <taxon>Microcoleaceae</taxon>
        <taxon>Planktothrix</taxon>
    </lineage>
</organism>
<evidence type="ECO:0000313" key="1">
    <source>
        <dbReference type="EMBL" id="VXD22133.1"/>
    </source>
</evidence>
<dbReference type="OrthoDB" id="467186at2"/>
<dbReference type="Proteomes" id="UP000184550">
    <property type="component" value="Unassembled WGS sequence"/>
</dbReference>
<dbReference type="AlphaFoldDB" id="A0A7Z9E132"/>
<dbReference type="EMBL" id="CZCU02000150">
    <property type="protein sequence ID" value="VXD22133.1"/>
    <property type="molecule type" value="Genomic_DNA"/>
</dbReference>
<evidence type="ECO:0000313" key="2">
    <source>
        <dbReference type="Proteomes" id="UP000184550"/>
    </source>
</evidence>
<keyword evidence="2" id="KW-1185">Reference proteome</keyword>
<proteinExistence type="predicted"/>
<comment type="caution">
    <text evidence="1">The sequence shown here is derived from an EMBL/GenBank/DDBJ whole genome shotgun (WGS) entry which is preliminary data.</text>
</comment>
<dbReference type="RefSeq" id="WP_083624500.1">
    <property type="nucleotide sequence ID" value="NZ_LR734877.1"/>
</dbReference>
<name>A0A7Z9E132_9CYAN</name>
<sequence>MLTLLLSGVVKGGIFLPEFSETAGLTAGLSGGVNSIVKISDTCQPFLILSRIYKNGDHDPIVPPN</sequence>